<gene>
    <name evidence="1" type="ORF">MLIT_28890</name>
</gene>
<dbReference type="RefSeq" id="WP_234880135.1">
    <property type="nucleotide sequence ID" value="NZ_AP022586.1"/>
</dbReference>
<protein>
    <submittedName>
        <fullName evidence="1">Uncharacterized protein</fullName>
    </submittedName>
</protein>
<dbReference type="AlphaFoldDB" id="A0AAD1IK84"/>
<name>A0AAD1IK84_9MYCO</name>
<proteinExistence type="predicted"/>
<evidence type="ECO:0000313" key="2">
    <source>
        <dbReference type="Proteomes" id="UP000466607"/>
    </source>
</evidence>
<organism evidence="1 2">
    <name type="scientific">Mycolicibacterium litorale</name>
    <dbReference type="NCBI Taxonomy" id="758802"/>
    <lineage>
        <taxon>Bacteria</taxon>
        <taxon>Bacillati</taxon>
        <taxon>Actinomycetota</taxon>
        <taxon>Actinomycetes</taxon>
        <taxon>Mycobacteriales</taxon>
        <taxon>Mycobacteriaceae</taxon>
        <taxon>Mycolicibacterium</taxon>
    </lineage>
</organism>
<dbReference type="EMBL" id="AP022586">
    <property type="protein sequence ID" value="BBY17297.1"/>
    <property type="molecule type" value="Genomic_DNA"/>
</dbReference>
<keyword evidence="2" id="KW-1185">Reference proteome</keyword>
<evidence type="ECO:0000313" key="1">
    <source>
        <dbReference type="EMBL" id="BBY17297.1"/>
    </source>
</evidence>
<accession>A0AAD1IK84</accession>
<sequence>MTGAPSHRDVAARVAGAQRFAISLPLVGKVPFPRPEQLAFYAALAGLVAVEIVEWPVAVAIGAGHALVSQRQQNHPQEGQ</sequence>
<dbReference type="Proteomes" id="UP000466607">
    <property type="component" value="Chromosome"/>
</dbReference>
<reference evidence="1 2" key="1">
    <citation type="journal article" date="2019" name="Emerg. Microbes Infect.">
        <title>Comprehensive subspecies identification of 175 nontuberculous mycobacteria species based on 7547 genomic profiles.</title>
        <authorList>
            <person name="Matsumoto Y."/>
            <person name="Kinjo T."/>
            <person name="Motooka D."/>
            <person name="Nabeya D."/>
            <person name="Jung N."/>
            <person name="Uechi K."/>
            <person name="Horii T."/>
            <person name="Iida T."/>
            <person name="Fujita J."/>
            <person name="Nakamura S."/>
        </authorList>
    </citation>
    <scope>NUCLEOTIDE SEQUENCE [LARGE SCALE GENOMIC DNA]</scope>
    <source>
        <strain evidence="1 2">JCM 17423</strain>
    </source>
</reference>